<keyword evidence="2" id="KW-1185">Reference proteome</keyword>
<comment type="caution">
    <text evidence="1">The sequence shown here is derived from an EMBL/GenBank/DDBJ whole genome shotgun (WGS) entry which is preliminary data.</text>
</comment>
<dbReference type="Proteomes" id="UP000319792">
    <property type="component" value="Unassembled WGS sequence"/>
</dbReference>
<sequence length="73" mass="8437">MSYRKIASNVRVGDRVWRDGQYWLVEQSAAADGAGWRFQLRDKQDQRTVWIYRRDFDVAVAGRGDDNGDDGIT</sequence>
<accession>A0A5C5RKU7</accession>
<evidence type="ECO:0000313" key="2">
    <source>
        <dbReference type="Proteomes" id="UP000319792"/>
    </source>
</evidence>
<organism evidence="1 2">
    <name type="scientific">Tsukamurella sputi</name>
    <dbReference type="NCBI Taxonomy" id="2591848"/>
    <lineage>
        <taxon>Bacteria</taxon>
        <taxon>Bacillati</taxon>
        <taxon>Actinomycetota</taxon>
        <taxon>Actinomycetes</taxon>
        <taxon>Mycobacteriales</taxon>
        <taxon>Tsukamurellaceae</taxon>
        <taxon>Tsukamurella</taxon>
    </lineage>
</organism>
<name>A0A5C5RKU7_9ACTN</name>
<dbReference type="AlphaFoldDB" id="A0A5C5RKU7"/>
<evidence type="ECO:0000313" key="1">
    <source>
        <dbReference type="EMBL" id="TWS23328.1"/>
    </source>
</evidence>
<reference evidence="1 2" key="1">
    <citation type="submission" date="2019-08" db="EMBL/GenBank/DDBJ databases">
        <title>Tsukamurella conjunctivitidis sp. nov., Tsukamurella assacharolytica sp. nov. and Tsukamurella sputae sp. nov. isolated from patients with conjunctivitis, bacteraemia (lymphoma) and respiratory infection (sputum) in Hong Kong.</title>
        <authorList>
            <person name="Fok K.M.N."/>
            <person name="Fong J.Y.H."/>
        </authorList>
    </citation>
    <scope>NUCLEOTIDE SEQUENCE [LARGE SCALE GENOMIC DNA]</scope>
    <source>
        <strain evidence="1 2">HKU70</strain>
    </source>
</reference>
<proteinExistence type="predicted"/>
<dbReference type="EMBL" id="VIGV01000004">
    <property type="protein sequence ID" value="TWS23328.1"/>
    <property type="molecule type" value="Genomic_DNA"/>
</dbReference>
<protein>
    <submittedName>
        <fullName evidence="1">Uncharacterized protein</fullName>
    </submittedName>
</protein>
<gene>
    <name evidence="1" type="ORF">FK268_13610</name>
</gene>
<dbReference type="RefSeq" id="WP_146434881.1">
    <property type="nucleotide sequence ID" value="NZ_VIGV01000004.1"/>
</dbReference>